<evidence type="ECO:0000256" key="1">
    <source>
        <dbReference type="ARBA" id="ARBA00004479"/>
    </source>
</evidence>
<dbReference type="GO" id="GO:0098553">
    <property type="term" value="C:lumenal side of endoplasmic reticulum membrane"/>
    <property type="evidence" value="ECO:0007669"/>
    <property type="project" value="UniProtKB-ARBA"/>
</dbReference>
<dbReference type="SUPFAM" id="SSF54452">
    <property type="entry name" value="MHC antigen-recognition domain"/>
    <property type="match status" value="1"/>
</dbReference>
<dbReference type="GO" id="GO:0005102">
    <property type="term" value="F:signaling receptor binding"/>
    <property type="evidence" value="ECO:0007669"/>
    <property type="project" value="TreeGrafter"/>
</dbReference>
<dbReference type="AlphaFoldDB" id="A0A8J5ZS91"/>
<dbReference type="PANTHER" id="PTHR16675:SF251">
    <property type="entry name" value="HLA CLASS I HISTOCOMPATIBILITY ANTIGEN, C ALPHA CHAIN"/>
    <property type="match status" value="1"/>
</dbReference>
<keyword evidence="9" id="KW-1185">Reference proteome</keyword>
<dbReference type="InterPro" id="IPR001039">
    <property type="entry name" value="MHC_I_a_a1/a2"/>
</dbReference>
<dbReference type="InterPro" id="IPR011161">
    <property type="entry name" value="MHC_I-like_Ag-recog"/>
</dbReference>
<evidence type="ECO:0000256" key="5">
    <source>
        <dbReference type="ARBA" id="ARBA00023180"/>
    </source>
</evidence>
<dbReference type="InterPro" id="IPR011162">
    <property type="entry name" value="MHC_I/II-like_Ag-recog"/>
</dbReference>
<dbReference type="GO" id="GO:0002476">
    <property type="term" value="P:antigen processing and presentation of endogenous peptide antigen via MHC class Ib"/>
    <property type="evidence" value="ECO:0007669"/>
    <property type="project" value="TreeGrafter"/>
</dbReference>
<dbReference type="GO" id="GO:0001916">
    <property type="term" value="P:positive regulation of T cell mediated cytotoxicity"/>
    <property type="evidence" value="ECO:0007669"/>
    <property type="project" value="TreeGrafter"/>
</dbReference>
<proteinExistence type="inferred from homology"/>
<name>A0A8J5ZS91_GALPY</name>
<organism evidence="8 9">
    <name type="scientific">Galemys pyrenaicus</name>
    <name type="common">Iberian desman</name>
    <name type="synonym">Pyrenean desman</name>
    <dbReference type="NCBI Taxonomy" id="202257"/>
    <lineage>
        <taxon>Eukaryota</taxon>
        <taxon>Metazoa</taxon>
        <taxon>Chordata</taxon>
        <taxon>Craniata</taxon>
        <taxon>Vertebrata</taxon>
        <taxon>Euteleostomi</taxon>
        <taxon>Mammalia</taxon>
        <taxon>Eutheria</taxon>
        <taxon>Laurasiatheria</taxon>
        <taxon>Eulipotyphla</taxon>
        <taxon>Talpidae</taxon>
        <taxon>Galemys</taxon>
    </lineage>
</organism>
<dbReference type="GO" id="GO:0042605">
    <property type="term" value="F:peptide antigen binding"/>
    <property type="evidence" value="ECO:0007669"/>
    <property type="project" value="TreeGrafter"/>
</dbReference>
<dbReference type="Pfam" id="PF00129">
    <property type="entry name" value="MHC_I"/>
    <property type="match status" value="1"/>
</dbReference>
<dbReference type="GO" id="GO:0006955">
    <property type="term" value="P:immune response"/>
    <property type="evidence" value="ECO:0007669"/>
    <property type="project" value="TreeGrafter"/>
</dbReference>
<keyword evidence="4" id="KW-0472">Membrane</keyword>
<dbReference type="GO" id="GO:0002486">
    <property type="term" value="P:antigen processing and presentation of endogenous peptide antigen via MHC class I via ER pathway, TAP-independent"/>
    <property type="evidence" value="ECO:0007669"/>
    <property type="project" value="TreeGrafter"/>
</dbReference>
<comment type="similarity">
    <text evidence="6">Belongs to the MHC class I family.</text>
</comment>
<dbReference type="Proteomes" id="UP000700334">
    <property type="component" value="Unassembled WGS sequence"/>
</dbReference>
<gene>
    <name evidence="8" type="ORF">J0S82_001486</name>
</gene>
<dbReference type="PANTHER" id="PTHR16675">
    <property type="entry name" value="MHC CLASS I-RELATED"/>
    <property type="match status" value="1"/>
</dbReference>
<dbReference type="InterPro" id="IPR050208">
    <property type="entry name" value="MHC_class-I_related"/>
</dbReference>
<dbReference type="GO" id="GO:0030670">
    <property type="term" value="C:phagocytic vesicle membrane"/>
    <property type="evidence" value="ECO:0007669"/>
    <property type="project" value="UniProtKB-ARBA"/>
</dbReference>
<evidence type="ECO:0000256" key="3">
    <source>
        <dbReference type="ARBA" id="ARBA00022859"/>
    </source>
</evidence>
<feature type="non-terminal residue" evidence="8">
    <location>
        <position position="160"/>
    </location>
</feature>
<dbReference type="GO" id="GO:0005615">
    <property type="term" value="C:extracellular space"/>
    <property type="evidence" value="ECO:0007669"/>
    <property type="project" value="TreeGrafter"/>
</dbReference>
<keyword evidence="2" id="KW-0490">MHC I</keyword>
<dbReference type="PRINTS" id="PR01638">
    <property type="entry name" value="MHCCLASSI"/>
</dbReference>
<feature type="non-terminal residue" evidence="8">
    <location>
        <position position="1"/>
    </location>
</feature>
<feature type="domain" description="MHC class I-like antigen recognition-like" evidence="7">
    <location>
        <begin position="34"/>
        <end position="159"/>
    </location>
</feature>
<dbReference type="EMBL" id="JAGFMF010012192">
    <property type="protein sequence ID" value="KAG8506056.1"/>
    <property type="molecule type" value="Genomic_DNA"/>
</dbReference>
<dbReference type="Gene3D" id="3.30.500.10">
    <property type="entry name" value="MHC class I-like antigen recognition-like"/>
    <property type="match status" value="1"/>
</dbReference>
<keyword evidence="5" id="KW-0325">Glycoprotein</keyword>
<evidence type="ECO:0000313" key="8">
    <source>
        <dbReference type="EMBL" id="KAG8506056.1"/>
    </source>
</evidence>
<comment type="subcellular location">
    <subcellularLocation>
        <location evidence="1">Membrane</location>
        <topology evidence="1">Single-pass type I membrane protein</topology>
    </subcellularLocation>
</comment>
<reference evidence="8" key="1">
    <citation type="journal article" date="2021" name="Evol. Appl.">
        <title>The genome of the Pyrenean desman and the effects of bottlenecks and inbreeding on the genomic landscape of an endangered species.</title>
        <authorList>
            <person name="Escoda L."/>
            <person name="Castresana J."/>
        </authorList>
    </citation>
    <scope>NUCLEOTIDE SEQUENCE</scope>
    <source>
        <strain evidence="8">IBE-C5619</strain>
    </source>
</reference>
<accession>A0A8J5ZS91</accession>
<sequence length="160" mass="18033">HQDSNAQPTLGAGDEAPNSPLLLWGALALAETWAGLREPCIISVSYMKDTHFGLTVALQVKGQNPPPPPRAPWLEQVGQEDQEEETLNQQLTTQRLNSLLKDLHGYYNCREDSEQWSHTIQRTLGCDVGPGRCLLRRYDQFIYDGANSMALKDDLRSWTR</sequence>
<evidence type="ECO:0000256" key="6">
    <source>
        <dbReference type="RuleBase" id="RU004439"/>
    </source>
</evidence>
<dbReference type="InterPro" id="IPR037055">
    <property type="entry name" value="MHC_I-like_Ag-recog_sf"/>
</dbReference>
<evidence type="ECO:0000259" key="7">
    <source>
        <dbReference type="Pfam" id="PF00129"/>
    </source>
</evidence>
<evidence type="ECO:0000313" key="9">
    <source>
        <dbReference type="Proteomes" id="UP000700334"/>
    </source>
</evidence>
<dbReference type="GO" id="GO:0042612">
    <property type="term" value="C:MHC class I protein complex"/>
    <property type="evidence" value="ECO:0007669"/>
    <property type="project" value="UniProtKB-KW"/>
</dbReference>
<evidence type="ECO:0000256" key="2">
    <source>
        <dbReference type="ARBA" id="ARBA00022451"/>
    </source>
</evidence>
<evidence type="ECO:0000256" key="4">
    <source>
        <dbReference type="ARBA" id="ARBA00023136"/>
    </source>
</evidence>
<protein>
    <submittedName>
        <fullName evidence="8">HLA class I histocompatibility antigen, B-37 alpha chain</fullName>
    </submittedName>
</protein>
<comment type="caution">
    <text evidence="8">The sequence shown here is derived from an EMBL/GenBank/DDBJ whole genome shotgun (WGS) entry which is preliminary data.</text>
</comment>
<dbReference type="GO" id="GO:0009897">
    <property type="term" value="C:external side of plasma membrane"/>
    <property type="evidence" value="ECO:0007669"/>
    <property type="project" value="TreeGrafter"/>
</dbReference>
<keyword evidence="3" id="KW-0391">Immunity</keyword>